<dbReference type="InterPro" id="IPR036291">
    <property type="entry name" value="NAD(P)-bd_dom_sf"/>
</dbReference>
<evidence type="ECO:0000256" key="6">
    <source>
        <dbReference type="ARBA" id="ARBA00022832"/>
    </source>
</evidence>
<dbReference type="Gene3D" id="1.10.1200.10">
    <property type="entry name" value="ACP-like"/>
    <property type="match status" value="2"/>
</dbReference>
<keyword evidence="16" id="KW-1185">Reference proteome</keyword>
<evidence type="ECO:0000256" key="3">
    <source>
        <dbReference type="ARBA" id="ARBA00022553"/>
    </source>
</evidence>
<dbReference type="InterPro" id="IPR050091">
    <property type="entry name" value="PKS_NRPS_Biosynth_Enz"/>
</dbReference>
<dbReference type="Pfam" id="PF21089">
    <property type="entry name" value="PKS_DH_N"/>
    <property type="match status" value="1"/>
</dbReference>
<dbReference type="Pfam" id="PF16197">
    <property type="entry name" value="KAsynt_C_assoc"/>
    <property type="match status" value="1"/>
</dbReference>
<dbReference type="Gene3D" id="3.40.50.12780">
    <property type="entry name" value="N-terminal domain of ligase-like"/>
    <property type="match status" value="1"/>
</dbReference>
<dbReference type="InterPro" id="IPR014043">
    <property type="entry name" value="Acyl_transferase_dom"/>
</dbReference>
<dbReference type="SMART" id="SM00827">
    <property type="entry name" value="PKS_AT"/>
    <property type="match status" value="1"/>
</dbReference>
<dbReference type="Gene3D" id="3.40.50.720">
    <property type="entry name" value="NAD(P)-binding Rossmann-like Domain"/>
    <property type="match status" value="1"/>
</dbReference>
<dbReference type="eggNOG" id="COG0318">
    <property type="taxonomic scope" value="Bacteria"/>
</dbReference>
<dbReference type="Pfam" id="PF00501">
    <property type="entry name" value="AMP-binding"/>
    <property type="match status" value="1"/>
</dbReference>
<reference evidence="15 16" key="1">
    <citation type="journal article" date="2008" name="Genome Res.">
        <title>Insights from the complete genome sequence of Mycobacterium marinum on the evolution of Mycobacterium tuberculosis.</title>
        <authorList>
            <person name="Stinear T.P."/>
            <person name="Seemann T."/>
            <person name="Harrison P.F."/>
            <person name="Jenkin G.A."/>
            <person name="Davies J.K."/>
            <person name="Johnson P.D."/>
            <person name="Abdellah Z."/>
            <person name="Arrowsmith C."/>
            <person name="Chillingworth T."/>
            <person name="Churcher C."/>
            <person name="Clarke K."/>
            <person name="Cronin A."/>
            <person name="Davis P."/>
            <person name="Goodhead I."/>
            <person name="Holroyd N."/>
            <person name="Jagels K."/>
            <person name="Lord A."/>
            <person name="Moule S."/>
            <person name="Mungall K."/>
            <person name="Norbertczak H."/>
            <person name="Quail M.A."/>
            <person name="Rabbinowitsch E."/>
            <person name="Walker D."/>
            <person name="White B."/>
            <person name="Whitehead S."/>
            <person name="Small P.L."/>
            <person name="Brosch R."/>
            <person name="Ramakrishnan L."/>
            <person name="Fischbach M.A."/>
            <person name="Parkhill J."/>
            <person name="Cole S.T."/>
        </authorList>
    </citation>
    <scope>NUCLEOTIDE SEQUENCE [LARGE SCALE GENOMIC DNA]</scope>
    <source>
        <strain evidence="16">ATCC BAA-535 / M</strain>
    </source>
</reference>
<dbReference type="Pfam" id="PF00698">
    <property type="entry name" value="Acyl_transf_1"/>
    <property type="match status" value="1"/>
</dbReference>
<dbReference type="PROSITE" id="PS00012">
    <property type="entry name" value="PHOSPHOPANTETHEINE"/>
    <property type="match status" value="1"/>
</dbReference>
<feature type="region of interest" description="C-terminal hotdog fold" evidence="10">
    <location>
        <begin position="1662"/>
        <end position="1803"/>
    </location>
</feature>
<dbReference type="InterPro" id="IPR016039">
    <property type="entry name" value="Thiolase-like"/>
</dbReference>
<dbReference type="SMART" id="SM00826">
    <property type="entry name" value="PKS_DH"/>
    <property type="match status" value="1"/>
</dbReference>
<evidence type="ECO:0000256" key="1">
    <source>
        <dbReference type="ARBA" id="ARBA00005189"/>
    </source>
</evidence>
<keyword evidence="4" id="KW-0808">Transferase</keyword>
<dbReference type="eggNOG" id="COG3321">
    <property type="taxonomic scope" value="Bacteria"/>
</dbReference>
<dbReference type="InterPro" id="IPR020806">
    <property type="entry name" value="PKS_PP-bd"/>
</dbReference>
<feature type="domain" description="Carrier" evidence="12">
    <location>
        <begin position="2291"/>
        <end position="2366"/>
    </location>
</feature>
<dbReference type="EMBL" id="CP000854">
    <property type="protein sequence ID" value="ACC38572.1"/>
    <property type="molecule type" value="Genomic_DNA"/>
</dbReference>
<dbReference type="GO" id="GO:0031177">
    <property type="term" value="F:phosphopantetheine binding"/>
    <property type="evidence" value="ECO:0007669"/>
    <property type="project" value="InterPro"/>
</dbReference>
<evidence type="ECO:0000256" key="2">
    <source>
        <dbReference type="ARBA" id="ARBA00022450"/>
    </source>
</evidence>
<dbReference type="InterPro" id="IPR036736">
    <property type="entry name" value="ACP-like_sf"/>
</dbReference>
<dbReference type="CDD" id="cd08956">
    <property type="entry name" value="KR_3_FAS_SDR_x"/>
    <property type="match status" value="1"/>
</dbReference>
<dbReference type="InterPro" id="IPR049552">
    <property type="entry name" value="PKS_DH_N"/>
</dbReference>
<dbReference type="InterPro" id="IPR009081">
    <property type="entry name" value="PP-bd_ACP"/>
</dbReference>
<dbReference type="InterPro" id="IPR016035">
    <property type="entry name" value="Acyl_Trfase/lysoPLipase"/>
</dbReference>
<dbReference type="PANTHER" id="PTHR43775:SF51">
    <property type="entry name" value="INACTIVE PHENOLPHTHIOCEROL SYNTHESIS POLYKETIDE SYNTHASE TYPE I PKS1-RELATED"/>
    <property type="match status" value="1"/>
</dbReference>
<dbReference type="SMART" id="SM01294">
    <property type="entry name" value="PKS_PP_betabranch"/>
    <property type="match status" value="1"/>
</dbReference>
<feature type="domain" description="Ketosynthase family 3 (KS3)" evidence="13">
    <location>
        <begin position="635"/>
        <end position="1060"/>
    </location>
</feature>
<feature type="active site" description="Proton donor; for dehydratase activity" evidence="10">
    <location>
        <position position="1723"/>
    </location>
</feature>
<feature type="region of interest" description="N-terminal hotdog fold" evidence="10">
    <location>
        <begin position="1523"/>
        <end position="1646"/>
    </location>
</feature>
<dbReference type="InterPro" id="IPR000873">
    <property type="entry name" value="AMP-dep_synth/lig_dom"/>
</dbReference>
<dbReference type="SMART" id="SM00823">
    <property type="entry name" value="PKS_PP"/>
    <property type="match status" value="2"/>
</dbReference>
<evidence type="ECO:0000256" key="5">
    <source>
        <dbReference type="ARBA" id="ARBA00022737"/>
    </source>
</evidence>
<dbReference type="InterPro" id="IPR014031">
    <property type="entry name" value="Ketoacyl_synth_C"/>
</dbReference>
<keyword evidence="7" id="KW-0443">Lipid metabolism</keyword>
<dbReference type="Pfam" id="PF02801">
    <property type="entry name" value="Ketoacyl-synt_C"/>
    <property type="match status" value="1"/>
</dbReference>
<dbReference type="SUPFAM" id="SSF55048">
    <property type="entry name" value="Probable ACP-binding domain of malonyl-CoA ACP transacylase"/>
    <property type="match status" value="1"/>
</dbReference>
<accession>B2HJA3</accession>
<dbReference type="Gene3D" id="3.40.47.10">
    <property type="match status" value="1"/>
</dbReference>
<dbReference type="Pfam" id="PF22953">
    <property type="entry name" value="SpnB_Rossmann"/>
    <property type="match status" value="1"/>
</dbReference>
<dbReference type="HOGENOM" id="CLU_000022_35_2_11"/>
<feature type="compositionally biased region" description="Polar residues" evidence="11">
    <location>
        <begin position="503"/>
        <end position="520"/>
    </location>
</feature>
<name>B2HJA3_MYCMM</name>
<dbReference type="GO" id="GO:0004312">
    <property type="term" value="F:fatty acid synthase activity"/>
    <property type="evidence" value="ECO:0007669"/>
    <property type="project" value="TreeGrafter"/>
</dbReference>
<dbReference type="Pfam" id="PF08659">
    <property type="entry name" value="KR"/>
    <property type="match status" value="1"/>
</dbReference>
<evidence type="ECO:0000256" key="4">
    <source>
        <dbReference type="ARBA" id="ARBA00022679"/>
    </source>
</evidence>
<dbReference type="PANTHER" id="PTHR43775">
    <property type="entry name" value="FATTY ACID SYNTHASE"/>
    <property type="match status" value="1"/>
</dbReference>
<keyword evidence="5" id="KW-0677">Repeat</keyword>
<dbReference type="InterPro" id="IPR006162">
    <property type="entry name" value="Ppantetheine_attach_site"/>
</dbReference>
<evidence type="ECO:0000256" key="9">
    <source>
        <dbReference type="ARBA" id="ARBA00023315"/>
    </source>
</evidence>
<dbReference type="STRING" id="216594.MMAR_0101"/>
<feature type="active site" description="Proton acceptor; for dehydratase activity" evidence="10">
    <location>
        <position position="1555"/>
    </location>
</feature>
<dbReference type="InterPro" id="IPR032821">
    <property type="entry name" value="PKS_assoc"/>
</dbReference>
<dbReference type="GO" id="GO:0006633">
    <property type="term" value="P:fatty acid biosynthetic process"/>
    <property type="evidence" value="ECO:0007669"/>
    <property type="project" value="InterPro"/>
</dbReference>
<dbReference type="InterPro" id="IPR001227">
    <property type="entry name" value="Ac_transferase_dom_sf"/>
</dbReference>
<evidence type="ECO:0000256" key="10">
    <source>
        <dbReference type="PROSITE-ProRule" id="PRU01363"/>
    </source>
</evidence>
<dbReference type="Proteomes" id="UP000001190">
    <property type="component" value="Chromosome"/>
</dbReference>
<organism evidence="15 16">
    <name type="scientific">Mycobacterium marinum (strain ATCC BAA-535 / M)</name>
    <dbReference type="NCBI Taxonomy" id="216594"/>
    <lineage>
        <taxon>Bacteria</taxon>
        <taxon>Bacillati</taxon>
        <taxon>Actinomycetota</taxon>
        <taxon>Actinomycetes</taxon>
        <taxon>Mycobacteriales</taxon>
        <taxon>Mycobacteriaceae</taxon>
        <taxon>Mycobacterium</taxon>
        <taxon>Mycobacterium ulcerans group</taxon>
    </lineage>
</organism>
<dbReference type="CDD" id="cd00833">
    <property type="entry name" value="PKS"/>
    <property type="match status" value="1"/>
</dbReference>
<dbReference type="Pfam" id="PF14765">
    <property type="entry name" value="PS-DH"/>
    <property type="match status" value="1"/>
</dbReference>
<protein>
    <submittedName>
        <fullName evidence="15">Polyketide synthase PKS</fullName>
    </submittedName>
</protein>
<feature type="domain" description="Carrier" evidence="12">
    <location>
        <begin position="544"/>
        <end position="619"/>
    </location>
</feature>
<dbReference type="FunFam" id="3.10.129.110:FF:000003">
    <property type="entry name" value="Probable polyketide synthase pks1"/>
    <property type="match status" value="1"/>
</dbReference>
<dbReference type="FunFam" id="3.40.47.10:FF:000019">
    <property type="entry name" value="Polyketide synthase type I"/>
    <property type="match status" value="1"/>
</dbReference>
<feature type="domain" description="PKS/mFAS DH" evidence="14">
    <location>
        <begin position="1523"/>
        <end position="1803"/>
    </location>
</feature>
<dbReference type="SMART" id="SM00825">
    <property type="entry name" value="PKS_KS"/>
    <property type="match status" value="1"/>
</dbReference>
<evidence type="ECO:0000256" key="7">
    <source>
        <dbReference type="ARBA" id="ARBA00023098"/>
    </source>
</evidence>
<dbReference type="OrthoDB" id="9803968at2"/>
<dbReference type="KEGG" id="mmi:MMAR_0101"/>
<dbReference type="PROSITE" id="PS52019">
    <property type="entry name" value="PKS_MFAS_DH"/>
    <property type="match status" value="1"/>
</dbReference>
<dbReference type="FunFam" id="1.10.1200.10:FF:000007">
    <property type="entry name" value="Probable polyketide synthase pks17"/>
    <property type="match status" value="1"/>
</dbReference>
<dbReference type="InterPro" id="IPR013968">
    <property type="entry name" value="PKS_KR"/>
</dbReference>
<keyword evidence="3" id="KW-0597">Phosphoprotein</keyword>
<dbReference type="InterPro" id="IPR020807">
    <property type="entry name" value="PKS_DH"/>
</dbReference>
<dbReference type="InterPro" id="IPR025110">
    <property type="entry name" value="AMP-bd_C"/>
</dbReference>
<dbReference type="SUPFAM" id="SSF53901">
    <property type="entry name" value="Thiolase-like"/>
    <property type="match status" value="1"/>
</dbReference>
<dbReference type="PROSITE" id="PS00606">
    <property type="entry name" value="KS3_1"/>
    <property type="match status" value="1"/>
</dbReference>
<dbReference type="PROSITE" id="PS50075">
    <property type="entry name" value="CARRIER"/>
    <property type="match status" value="2"/>
</dbReference>
<keyword evidence="8" id="KW-0511">Multifunctional enzyme</keyword>
<dbReference type="InterPro" id="IPR020841">
    <property type="entry name" value="PKS_Beta-ketoAc_synthase_dom"/>
</dbReference>
<dbReference type="InterPro" id="IPR049900">
    <property type="entry name" value="PKS_mFAS_DH"/>
</dbReference>
<dbReference type="FunFam" id="3.40.50.720:FF:000381">
    <property type="entry name" value="Probable polyketide synthase pks17"/>
    <property type="match status" value="1"/>
</dbReference>
<comment type="pathway">
    <text evidence="1">Lipid metabolism.</text>
</comment>
<sequence length="2444" mass="255063">MRNNNLAWLLANQALASEWSASPAYYAPNIVTHAQIHEGAARLGNVFGSRGLRTGDRVLLCLPDSTDLVQLLLACLARGIVAFISNPELRPDDHTFQEQDTQPALVVTTDALRDRFARSGIVDPGELWAEANQAKPAAYEPLTGDALAYGTYTSGTTGAPKAALHRHGDVWAFIDAMCRNALRLTPDDVGLSIARMYFAYGLGNSVWFPLATGSSAVISRSPLGAESAANLSERFSPSVLYGVPTFLARVADTCAADAFRSLRCVVSAGEALELGLAQRLMKFFGGIPLLDGIGSTEVGQTFISSTVDEWRLGTLGKVLSPYEIRVVAPDGTTAAPGVEGDLWVRGPSLTAGYWNRPTQPPSISDSWLDTRDRVCVDAHGWVTYRCRADDIEIVGGININPREIEQLIVEDHLVAETAVVAVREATGESALQAFLVPESGASLGESAIKELHRRLLGSLSPHKVPHRFEIAERLPRTASGKLQRGQLRTQPAAQPVWERRCTVGTSDSDGQRDPQTQTNYKVGPRVGPVTLDERLAVLQQEGHRLIADTVSAEVAQILGDPAAERIDRDVAFAELGFDSRMTVELRNRLAAVTGLRLPETVGWDYGSISRLAAHLETELAGSGGRGKPGPSVAGGAPVAIVGVGCRYPGGVESAGGLWDVVVGGRDVISGFPVDRGWDVEGVFDPDPDALGKTYCRLGGFLDGADRFDAGFFGIGPSEALAMDPQQRLLLECSWEALEDAGIDPVSLRGSVTGVFTGLMSSDYGAGRVSGDLEGYGLTSAAASVASGRVAYLLGLEGPAVSVDTACSSSLVALHLAASSLRSGECDVALAGGVTVMATPATFVGFSRQRGLAADGRCKAFAGAADGTGFSEGAGVVVLMRLSEARRRGLAVLGVIAGSAVNQDGASNGLTAPNGPAQQRVIEAALANAGLTAADVDVVEGHGTGTTLGDPIEAQALLATYGQARPADQPLWLGSIKSNMGHTQAAAGIAGVIKMVQAMRHELMPATLHVDVPSPHVDWSSGAVSLLTQPRPWPAVDGRPRRAGVSSFGISGTNAHVIVEQVCPEVVAEAVDVSPDSLPWVVSGKSEAAVAAQAKRLLAAVQADEGLDRLDVGFSLARRTAFEYRAVVLGEDRQQLISGLTELAAGQPGPTVLNGRAATVSKTVMVFPGQGSQRLGMGQQLHGQFPVFAQAFDAVVEQLDRYLRLPLRDALWGGDEHLLESTEFAQPSLFAVEVALFALLRDWGVSPDVVMGHSVGELSAAHVAGVLTLDDAAKLVAARGRLMQALPEGGAMFAIAASEHEVSPLLGEAVGIAAINAPDAVVISGERAAVGVLAEELIDRGRRVHRLAVSHAFHSPLMEPMLADFALAAGDITAHPPRIALVSNLTGELAGPDYGSAQYWVEHVRRPVRFADSVRNLEELGASHFIEVGPGGGLSSAIAQSLRSPEAVTVPVLGKDRPEVNSLISAVGQLFSTGVGVDWSAVFAGSGGRQVGLPTYAFARRRFWLDGSASAADVGEAGLVAAGHALLGAVVEQPDTGAVVLTGRLSLARQPWLADHLVGGAVLFPGTGFVELAIRAGDEVGCGVVEELTLATPLVLNAGTAVQVQVVVGSAGQSGQRLVSMYSRADQPDQHWVLHAQGSVAPAAVQPAAAASAELSTWPPAGAEAVDIGGLYERLARRGYGYGPAFQGLRAVWRRGRDVFAEVGLPNDEGLDLTDVGIHPALLDAVLHATMAAAGADVAEMRLPFSWRGVSLHAAGAAGLRARIAALDGGDGAAVSVELADAAGLPVLSVDSLVTRPVTANQLNAAIAAAAGAPDDKLLEVAWSPIALNDRTIGGRDDVPVMLWDDHRDDDGHGAGTVVIWESCCAADDDVVRSAYAATHAALAVLQSWLSGDRPGTLVIVTHGGVALTDEGVKDLAAAAVWGLVRSAQSEHPGRIVLIDTDSAPTDPEVLMDLANLAGRGEPQLLVSGGAVYGARLAPIPPALSATDGDCPTSDGPAELASVLDPAGTVLITGGTGMAGGVLARHVVGAGGVRHVVLASRQGEQAPGVAELVSELSAAGAEVLVLACDVADRDAVAQMMEQVRRRCPPLTGVIHAAGVLDDTVIASLTPDRMNPVLRAKVDGAWHLHQLTRGLGLSMFVLCSSIAGVMGSPGQGNYAAANTFLDALAAHRRATGLAGLSVQWGLWEQTSAMTGHLGERDLARIRRSGLAPMSVGQAVELFDAAVLLDRSTVVAACLDRNALASPAVSAELPMLFHSLLPRPSRRVINKDATTHESGLAQRLQALSPHQQHQLLVETVRNQAAVVLGRPSGQDIDPECTFQDLGLDSLTAVELRNRLKAASGLSLSPTLIFDYPTPATLARHLAQQLIGTGTTGSAQIESQLETLQQTLLAIEDGDKQRVAAQLRKFLTRLLAPAESGRPLDDRIKDATSPSEILQLIDAGSIES</sequence>
<dbReference type="InterPro" id="IPR045851">
    <property type="entry name" value="AMP-bd_C_sf"/>
</dbReference>
<dbReference type="InterPro" id="IPR014030">
    <property type="entry name" value="Ketoacyl_synth_N"/>
</dbReference>
<dbReference type="RefSeq" id="WP_012392104.1">
    <property type="nucleotide sequence ID" value="NC_010612.1"/>
</dbReference>
<dbReference type="Gene3D" id="3.30.70.3290">
    <property type="match status" value="1"/>
</dbReference>
<keyword evidence="6" id="KW-0276">Fatty acid metabolism</keyword>
<dbReference type="Pfam" id="PF13193">
    <property type="entry name" value="AMP-binding_C"/>
    <property type="match status" value="1"/>
</dbReference>
<dbReference type="Pfam" id="PF00109">
    <property type="entry name" value="ketoacyl-synt"/>
    <property type="match status" value="1"/>
</dbReference>
<dbReference type="InterPro" id="IPR042099">
    <property type="entry name" value="ANL_N_sf"/>
</dbReference>
<dbReference type="SUPFAM" id="SSF52151">
    <property type="entry name" value="FabD/lysophospholipase-like"/>
    <property type="match status" value="1"/>
</dbReference>
<dbReference type="SMART" id="SM00822">
    <property type="entry name" value="PKS_KR"/>
    <property type="match status" value="1"/>
</dbReference>
<dbReference type="InterPro" id="IPR018201">
    <property type="entry name" value="Ketoacyl_synth_AS"/>
</dbReference>
<gene>
    <name evidence="15" type="ordered locus">MMAR_0101</name>
</gene>
<evidence type="ECO:0000259" key="13">
    <source>
        <dbReference type="PROSITE" id="PS52004"/>
    </source>
</evidence>
<dbReference type="Gene3D" id="3.40.366.10">
    <property type="entry name" value="Malonyl-Coenzyme A Acyl Carrier Protein, domain 2"/>
    <property type="match status" value="1"/>
</dbReference>
<evidence type="ECO:0000259" key="12">
    <source>
        <dbReference type="PROSITE" id="PS50075"/>
    </source>
</evidence>
<feature type="region of interest" description="Disordered" evidence="11">
    <location>
        <begin position="503"/>
        <end position="525"/>
    </location>
</feature>
<keyword evidence="2" id="KW-0596">Phosphopantetheine</keyword>
<dbReference type="PROSITE" id="PS52004">
    <property type="entry name" value="KS3_2"/>
    <property type="match status" value="1"/>
</dbReference>
<dbReference type="InterPro" id="IPR055123">
    <property type="entry name" value="SpnB-like_Rossmann"/>
</dbReference>
<proteinExistence type="predicted"/>
<dbReference type="Gene3D" id="3.10.129.110">
    <property type="entry name" value="Polyketide synthase dehydratase"/>
    <property type="match status" value="1"/>
</dbReference>
<dbReference type="SUPFAM" id="SSF47336">
    <property type="entry name" value="ACP-like"/>
    <property type="match status" value="2"/>
</dbReference>
<dbReference type="InterPro" id="IPR057326">
    <property type="entry name" value="KR_dom"/>
</dbReference>
<dbReference type="InterPro" id="IPR049551">
    <property type="entry name" value="PKS_DH_C"/>
</dbReference>
<dbReference type="SUPFAM" id="SSF56801">
    <property type="entry name" value="Acetyl-CoA synthetase-like"/>
    <property type="match status" value="1"/>
</dbReference>
<dbReference type="InterPro" id="IPR042104">
    <property type="entry name" value="PKS_dehydratase_sf"/>
</dbReference>
<dbReference type="GO" id="GO:0004315">
    <property type="term" value="F:3-oxoacyl-[acyl-carrier-protein] synthase activity"/>
    <property type="evidence" value="ECO:0007669"/>
    <property type="project" value="InterPro"/>
</dbReference>
<dbReference type="Pfam" id="PF00550">
    <property type="entry name" value="PP-binding"/>
    <property type="match status" value="2"/>
</dbReference>
<evidence type="ECO:0000256" key="8">
    <source>
        <dbReference type="ARBA" id="ARBA00023268"/>
    </source>
</evidence>
<evidence type="ECO:0000256" key="11">
    <source>
        <dbReference type="SAM" id="MobiDB-lite"/>
    </source>
</evidence>
<dbReference type="SUPFAM" id="SSF51735">
    <property type="entry name" value="NAD(P)-binding Rossmann-fold domains"/>
    <property type="match status" value="2"/>
</dbReference>
<keyword evidence="9" id="KW-0012">Acyltransferase</keyword>
<dbReference type="Gene3D" id="3.30.300.30">
    <property type="match status" value="1"/>
</dbReference>
<evidence type="ECO:0000259" key="14">
    <source>
        <dbReference type="PROSITE" id="PS52019"/>
    </source>
</evidence>
<evidence type="ECO:0000313" key="15">
    <source>
        <dbReference type="EMBL" id="ACC38572.1"/>
    </source>
</evidence>
<evidence type="ECO:0000313" key="16">
    <source>
        <dbReference type="Proteomes" id="UP000001190"/>
    </source>
</evidence>
<dbReference type="InterPro" id="IPR016036">
    <property type="entry name" value="Malonyl_transacylase_ACP-bd"/>
</dbReference>
<dbReference type="FunFam" id="3.40.366.10:FF:000002">
    <property type="entry name" value="Probable polyketide synthase 2"/>
    <property type="match status" value="1"/>
</dbReference>